<accession>A0ABS9UG15</accession>
<evidence type="ECO:0000256" key="3">
    <source>
        <dbReference type="ARBA" id="ARBA00023163"/>
    </source>
</evidence>
<dbReference type="SMART" id="SM00421">
    <property type="entry name" value="HTH_LUXR"/>
    <property type="match status" value="1"/>
</dbReference>
<dbReference type="EMBL" id="JAKZFC010000007">
    <property type="protein sequence ID" value="MCH7323311.1"/>
    <property type="molecule type" value="Genomic_DNA"/>
</dbReference>
<dbReference type="Gene3D" id="3.30.450.40">
    <property type="match status" value="1"/>
</dbReference>
<protein>
    <submittedName>
        <fullName evidence="5">Response regulator transcription factor</fullName>
    </submittedName>
</protein>
<evidence type="ECO:0000313" key="6">
    <source>
        <dbReference type="Proteomes" id="UP001316087"/>
    </source>
</evidence>
<name>A0ABS9UG15_9BACL</name>
<dbReference type="PROSITE" id="PS00622">
    <property type="entry name" value="HTH_LUXR_1"/>
    <property type="match status" value="1"/>
</dbReference>
<dbReference type="RefSeq" id="WP_241370483.1">
    <property type="nucleotide sequence ID" value="NZ_JAKZFC010000007.1"/>
</dbReference>
<evidence type="ECO:0000256" key="2">
    <source>
        <dbReference type="ARBA" id="ARBA00023125"/>
    </source>
</evidence>
<feature type="domain" description="HTH luxR-type" evidence="4">
    <location>
        <begin position="293"/>
        <end position="358"/>
    </location>
</feature>
<dbReference type="Proteomes" id="UP001316087">
    <property type="component" value="Unassembled WGS sequence"/>
</dbReference>
<dbReference type="PROSITE" id="PS50043">
    <property type="entry name" value="HTH_LUXR_2"/>
    <property type="match status" value="1"/>
</dbReference>
<reference evidence="5 6" key="1">
    <citation type="submission" date="2022-03" db="EMBL/GenBank/DDBJ databases">
        <authorList>
            <person name="Jo J.-H."/>
            <person name="Im W.-T."/>
        </authorList>
    </citation>
    <scope>NUCLEOTIDE SEQUENCE [LARGE SCALE GENOMIC DNA]</scope>
    <source>
        <strain evidence="5 6">MA9</strain>
    </source>
</reference>
<dbReference type="SUPFAM" id="SSF55781">
    <property type="entry name" value="GAF domain-like"/>
    <property type="match status" value="1"/>
</dbReference>
<dbReference type="InterPro" id="IPR036388">
    <property type="entry name" value="WH-like_DNA-bd_sf"/>
</dbReference>
<dbReference type="Gene3D" id="1.10.10.10">
    <property type="entry name" value="Winged helix-like DNA-binding domain superfamily/Winged helix DNA-binding domain"/>
    <property type="match status" value="1"/>
</dbReference>
<dbReference type="PANTHER" id="PTHR44688:SF16">
    <property type="entry name" value="DNA-BINDING TRANSCRIPTIONAL ACTIVATOR DEVR_DOSR"/>
    <property type="match status" value="1"/>
</dbReference>
<comment type="caution">
    <text evidence="5">The sequence shown here is derived from an EMBL/GenBank/DDBJ whole genome shotgun (WGS) entry which is preliminary data.</text>
</comment>
<dbReference type="InterPro" id="IPR016032">
    <property type="entry name" value="Sig_transdc_resp-reg_C-effctor"/>
</dbReference>
<dbReference type="Pfam" id="PF00196">
    <property type="entry name" value="GerE"/>
    <property type="match status" value="1"/>
</dbReference>
<keyword evidence="2" id="KW-0238">DNA-binding</keyword>
<proteinExistence type="predicted"/>
<dbReference type="InterPro" id="IPR029016">
    <property type="entry name" value="GAF-like_dom_sf"/>
</dbReference>
<dbReference type="PANTHER" id="PTHR44688">
    <property type="entry name" value="DNA-BINDING TRANSCRIPTIONAL ACTIVATOR DEVR_DOSR"/>
    <property type="match status" value="1"/>
</dbReference>
<gene>
    <name evidence="5" type="ORF">LZ480_15655</name>
</gene>
<dbReference type="CDD" id="cd06170">
    <property type="entry name" value="LuxR_C_like"/>
    <property type="match status" value="1"/>
</dbReference>
<evidence type="ECO:0000256" key="1">
    <source>
        <dbReference type="ARBA" id="ARBA00023015"/>
    </source>
</evidence>
<dbReference type="SUPFAM" id="SSF46894">
    <property type="entry name" value="C-terminal effector domain of the bipartite response regulators"/>
    <property type="match status" value="1"/>
</dbReference>
<keyword evidence="6" id="KW-1185">Reference proteome</keyword>
<keyword evidence="3" id="KW-0804">Transcription</keyword>
<evidence type="ECO:0000313" key="5">
    <source>
        <dbReference type="EMBL" id="MCH7323311.1"/>
    </source>
</evidence>
<keyword evidence="1" id="KW-0805">Transcription regulation</keyword>
<evidence type="ECO:0000259" key="4">
    <source>
        <dbReference type="PROSITE" id="PS50043"/>
    </source>
</evidence>
<organism evidence="5 6">
    <name type="scientific">Solibacillus palustris</name>
    <dbReference type="NCBI Taxonomy" id="2908203"/>
    <lineage>
        <taxon>Bacteria</taxon>
        <taxon>Bacillati</taxon>
        <taxon>Bacillota</taxon>
        <taxon>Bacilli</taxon>
        <taxon>Bacillales</taxon>
        <taxon>Caryophanaceae</taxon>
        <taxon>Solibacillus</taxon>
    </lineage>
</organism>
<dbReference type="InterPro" id="IPR000792">
    <property type="entry name" value="Tscrpt_reg_LuxR_C"/>
</dbReference>
<sequence length="361" mass="42172">MTHEQFPYLLFLKMYRSDLQNEATAYIEGIPDLTAIEKRQFHLISISFLQFLANQMKQQQVNLEALQYWVRVHQHGLPVDKSNYFPIAIEHVLRTVLDSIDHSNKEAILATHEEVMNQSMRSFMQLLEKPIATLELTKASLKQLDAFSIELIQLNGTEDLPLLLVKAEEIFQFKRCIFYSYNPWLNEFSGVIGAELPKVQRMQGNIEIEPVFTLKKPIFLKDPAPYVQQVAIDLFGLSSVIFIPIEYEQQLFGWISFDQMGETFDCDNEKLFLLEQAGKRLGMYLARKQLRNHLNHRMQLSEKEYTILYLLAEGYKNKEIANVLFLSEFTVRDYVQRLMDKLQANNRTQIISTAFRMGLVE</sequence>
<dbReference type="PRINTS" id="PR00038">
    <property type="entry name" value="HTHLUXR"/>
</dbReference>